<accession>A0A5J6FCM7</accession>
<evidence type="ECO:0000256" key="1">
    <source>
        <dbReference type="SAM" id="MobiDB-lite"/>
    </source>
</evidence>
<dbReference type="PROSITE" id="PS51257">
    <property type="entry name" value="PROKAR_LIPOPROTEIN"/>
    <property type="match status" value="1"/>
</dbReference>
<dbReference type="EMBL" id="CP023702">
    <property type="protein sequence ID" value="QEU73264.1"/>
    <property type="molecule type" value="Genomic_DNA"/>
</dbReference>
<name>A0A5J6FCM7_9ACTN</name>
<sequence length="253" mass="26253">MRNSKILVALLAAGLLTAGCGDSGGSGSSGSHGKSRSGHGSGSGSGSHDDDTGTEAAAPSQDDLAVVIDGPQKEVLKSGDEGLKITPKPAQGASFTEQVEHRLRESVLSTTRTPGTTAADCPDGVTQKASAVSRCTVTYEGAEIPFEVTISDSYREGSFITSYTAEAGKGVLVAKLVYDEFHDRYGAGSGRSDASRLSCQELPVAKAVDWETDTGYTCQFWSKYGGDGDGGFKTVKLTTGRSGYSVPTFEEAR</sequence>
<keyword evidence="2" id="KW-0732">Signal</keyword>
<feature type="compositionally biased region" description="Gly residues" evidence="1">
    <location>
        <begin position="21"/>
        <end position="30"/>
    </location>
</feature>
<gene>
    <name evidence="3" type="ORF">CP967_15715</name>
</gene>
<dbReference type="OrthoDB" id="3539849at2"/>
<keyword evidence="4" id="KW-1185">Reference proteome</keyword>
<organism evidence="3 4">
    <name type="scientific">Streptomyces nitrosporeus</name>
    <dbReference type="NCBI Taxonomy" id="28894"/>
    <lineage>
        <taxon>Bacteria</taxon>
        <taxon>Bacillati</taxon>
        <taxon>Actinomycetota</taxon>
        <taxon>Actinomycetes</taxon>
        <taxon>Kitasatosporales</taxon>
        <taxon>Streptomycetaceae</taxon>
        <taxon>Streptomyces</taxon>
    </lineage>
</organism>
<dbReference type="Proteomes" id="UP000326178">
    <property type="component" value="Chromosome"/>
</dbReference>
<dbReference type="AlphaFoldDB" id="A0A5J6FCM7"/>
<evidence type="ECO:0000313" key="4">
    <source>
        <dbReference type="Proteomes" id="UP000326178"/>
    </source>
</evidence>
<feature type="chain" id="PRO_5039334468" description="DUF4333 domain-containing protein" evidence="2">
    <location>
        <begin position="19"/>
        <end position="253"/>
    </location>
</feature>
<reference evidence="3 4" key="1">
    <citation type="submission" date="2017-09" db="EMBL/GenBank/DDBJ databases">
        <authorList>
            <person name="Lee N."/>
            <person name="Cho B.-K."/>
        </authorList>
    </citation>
    <scope>NUCLEOTIDE SEQUENCE [LARGE SCALE GENOMIC DNA]</scope>
    <source>
        <strain evidence="3 4">ATCC 12769</strain>
    </source>
</reference>
<evidence type="ECO:0000313" key="3">
    <source>
        <dbReference type="EMBL" id="QEU73264.1"/>
    </source>
</evidence>
<dbReference type="KEGG" id="snk:CP967_15715"/>
<feature type="region of interest" description="Disordered" evidence="1">
    <location>
        <begin position="20"/>
        <end position="65"/>
    </location>
</feature>
<dbReference type="RefSeq" id="WP_150488576.1">
    <property type="nucleotide sequence ID" value="NZ_BMUV01000013.1"/>
</dbReference>
<evidence type="ECO:0008006" key="5">
    <source>
        <dbReference type="Google" id="ProtNLM"/>
    </source>
</evidence>
<feature type="region of interest" description="Disordered" evidence="1">
    <location>
        <begin position="77"/>
        <end position="96"/>
    </location>
</feature>
<evidence type="ECO:0000256" key="2">
    <source>
        <dbReference type="SAM" id="SignalP"/>
    </source>
</evidence>
<proteinExistence type="predicted"/>
<feature type="signal peptide" evidence="2">
    <location>
        <begin position="1"/>
        <end position="18"/>
    </location>
</feature>
<protein>
    <recommendedName>
        <fullName evidence="5">DUF4333 domain-containing protein</fullName>
    </recommendedName>
</protein>